<sequence>MVAIFHQHQASRVALGLTLLSATSSAQLLSTGLSVTFNDVYYYISPYSSGKLDIGASELSSVPSVYTFRPVTVVHGAVAKSDLPSLIQNWTSTDDVFQEGFAEAIFLSGASTACKTKALIINGASSLVLPLKTETVPSGPYFLDVATGFLHPVYRLYDDFSGSFAEALLQTPNGTFQPLSAQVSVSATLTVGVPSRLYFTKTAEKPLAGVRVGVKDIYQLAGTKGSNGNRAWFNLYPENEVTSPAIQRLIDAGAQIVGLQKPSQFANGEEATADWVDYHSPFNPRGDGYQDPSSSSSGAGASIASYDWLDIAVGSDTGGSIRGPSGVQGLFGNRPSHGLVSLDHVMPLSTALDTAGFLTRDPHLWDTANSVLYGENYTSLAASKPNYPKTIYTVNWPTSTSTEANTILINFVNKLAELIGANVTAFNMNNAWAASRPAAADGLSLTQLLNITYPALISKQQIALVREPFYTDYAAAHDGRRPFVDPAPLRRWAFGDSLPDSALDDAVNNKTIFMDWFNNNVLTPVDDPLQCSSAFMLYVGSSGGQNPRNQYGSAPGVPYGFSTGRISPFAECPDNVFPLGQASSFSSITNHTEYFPVAVDIMVAKGCDGLLPKLAQDLVAAGVITPPKTGGTLLGGAVLM</sequence>
<feature type="chain" id="PRO_5041277891" evidence="1">
    <location>
        <begin position="27"/>
        <end position="640"/>
    </location>
</feature>
<keyword evidence="5" id="KW-1185">Reference proteome</keyword>
<dbReference type="SUPFAM" id="SSF75304">
    <property type="entry name" value="Amidase signature (AS) enzymes"/>
    <property type="match status" value="1"/>
</dbReference>
<dbReference type="EMBL" id="JANBVO010000064">
    <property type="protein sequence ID" value="KAJ9131732.1"/>
    <property type="molecule type" value="Genomic_DNA"/>
</dbReference>
<evidence type="ECO:0000313" key="4">
    <source>
        <dbReference type="EMBL" id="KAJ9131732.1"/>
    </source>
</evidence>
<dbReference type="Pfam" id="PF26053">
    <property type="entry name" value="DUF8016"/>
    <property type="match status" value="1"/>
</dbReference>
<proteinExistence type="predicted"/>
<feature type="domain" description="Amidase" evidence="2">
    <location>
        <begin position="201"/>
        <end position="361"/>
    </location>
</feature>
<dbReference type="InterPro" id="IPR036928">
    <property type="entry name" value="AS_sf"/>
</dbReference>
<dbReference type="PANTHER" id="PTHR46310">
    <property type="entry name" value="AMIDASE 1"/>
    <property type="match status" value="1"/>
</dbReference>
<feature type="domain" description="Scytalone dehydratase-like protein Arp1 N-terminal" evidence="3">
    <location>
        <begin position="57"/>
        <end position="113"/>
    </location>
</feature>
<accession>A0AA38R3C1</accession>
<dbReference type="AlphaFoldDB" id="A0AA38R3C1"/>
<feature type="signal peptide" evidence="1">
    <location>
        <begin position="1"/>
        <end position="26"/>
    </location>
</feature>
<evidence type="ECO:0000256" key="1">
    <source>
        <dbReference type="SAM" id="SignalP"/>
    </source>
</evidence>
<keyword evidence="1" id="KW-0732">Signal</keyword>
<organism evidence="4 5">
    <name type="scientific">Pleurostoma richardsiae</name>
    <dbReference type="NCBI Taxonomy" id="41990"/>
    <lineage>
        <taxon>Eukaryota</taxon>
        <taxon>Fungi</taxon>
        <taxon>Dikarya</taxon>
        <taxon>Ascomycota</taxon>
        <taxon>Pezizomycotina</taxon>
        <taxon>Sordariomycetes</taxon>
        <taxon>Sordariomycetidae</taxon>
        <taxon>Calosphaeriales</taxon>
        <taxon>Pleurostomataceae</taxon>
        <taxon>Pleurostoma</taxon>
    </lineage>
</organism>
<dbReference type="Proteomes" id="UP001174694">
    <property type="component" value="Unassembled WGS sequence"/>
</dbReference>
<protein>
    <submittedName>
        <fullName evidence="4">Amidase 1</fullName>
    </submittedName>
</protein>
<dbReference type="PANTHER" id="PTHR46310:SF7">
    <property type="entry name" value="AMIDASE 1"/>
    <property type="match status" value="1"/>
</dbReference>
<name>A0AA38R3C1_9PEZI</name>
<reference evidence="4" key="1">
    <citation type="submission" date="2022-07" db="EMBL/GenBank/DDBJ databases">
        <title>Fungi with potential for degradation of polypropylene.</title>
        <authorList>
            <person name="Gostincar C."/>
        </authorList>
    </citation>
    <scope>NUCLEOTIDE SEQUENCE</scope>
    <source>
        <strain evidence="4">EXF-13308</strain>
    </source>
</reference>
<evidence type="ECO:0000313" key="5">
    <source>
        <dbReference type="Proteomes" id="UP001174694"/>
    </source>
</evidence>
<dbReference type="Pfam" id="PF01425">
    <property type="entry name" value="Amidase"/>
    <property type="match status" value="1"/>
</dbReference>
<dbReference type="InterPro" id="IPR023631">
    <property type="entry name" value="Amidase_dom"/>
</dbReference>
<dbReference type="Gene3D" id="3.90.1300.10">
    <property type="entry name" value="Amidase signature (AS) domain"/>
    <property type="match status" value="1"/>
</dbReference>
<gene>
    <name evidence="4" type="ORF">NKR23_g11596</name>
</gene>
<dbReference type="InterPro" id="IPR058329">
    <property type="entry name" value="Arp1_N"/>
</dbReference>
<comment type="caution">
    <text evidence="4">The sequence shown here is derived from an EMBL/GenBank/DDBJ whole genome shotgun (WGS) entry which is preliminary data.</text>
</comment>
<evidence type="ECO:0000259" key="2">
    <source>
        <dbReference type="Pfam" id="PF01425"/>
    </source>
</evidence>
<evidence type="ECO:0000259" key="3">
    <source>
        <dbReference type="Pfam" id="PF26053"/>
    </source>
</evidence>